<dbReference type="Pfam" id="PF03466">
    <property type="entry name" value="LysR_substrate"/>
    <property type="match status" value="1"/>
</dbReference>
<dbReference type="PANTHER" id="PTHR30346">
    <property type="entry name" value="TRANSCRIPTIONAL DUAL REGULATOR HCAR-RELATED"/>
    <property type="match status" value="1"/>
</dbReference>
<comment type="caution">
    <text evidence="6">The sequence shown here is derived from an EMBL/GenBank/DDBJ whole genome shotgun (WGS) entry which is preliminary data.</text>
</comment>
<proteinExistence type="inferred from homology"/>
<dbReference type="Proteomes" id="UP001500016">
    <property type="component" value="Unassembled WGS sequence"/>
</dbReference>
<dbReference type="CDD" id="cd08414">
    <property type="entry name" value="PBP2_LTTR_aromatics_like"/>
    <property type="match status" value="1"/>
</dbReference>
<keyword evidence="2" id="KW-0805">Transcription regulation</keyword>
<feature type="domain" description="HTH lysR-type" evidence="5">
    <location>
        <begin position="27"/>
        <end position="84"/>
    </location>
</feature>
<dbReference type="SUPFAM" id="SSF53850">
    <property type="entry name" value="Periplasmic binding protein-like II"/>
    <property type="match status" value="1"/>
</dbReference>
<evidence type="ECO:0000313" key="7">
    <source>
        <dbReference type="Proteomes" id="UP001500016"/>
    </source>
</evidence>
<keyword evidence="3" id="KW-0238">DNA-binding</keyword>
<evidence type="ECO:0000256" key="2">
    <source>
        <dbReference type="ARBA" id="ARBA00023015"/>
    </source>
</evidence>
<dbReference type="PANTHER" id="PTHR30346:SF0">
    <property type="entry name" value="HCA OPERON TRANSCRIPTIONAL ACTIVATOR HCAR"/>
    <property type="match status" value="1"/>
</dbReference>
<dbReference type="InterPro" id="IPR000847">
    <property type="entry name" value="LysR_HTH_N"/>
</dbReference>
<dbReference type="PRINTS" id="PR00039">
    <property type="entry name" value="HTHLYSR"/>
</dbReference>
<dbReference type="Gene3D" id="1.10.10.10">
    <property type="entry name" value="Winged helix-like DNA-binding domain superfamily/Winged helix DNA-binding domain"/>
    <property type="match status" value="1"/>
</dbReference>
<evidence type="ECO:0000256" key="1">
    <source>
        <dbReference type="ARBA" id="ARBA00009437"/>
    </source>
</evidence>
<accession>A0ABP5H9D2</accession>
<reference evidence="7" key="1">
    <citation type="journal article" date="2019" name="Int. J. Syst. Evol. Microbiol.">
        <title>The Global Catalogue of Microorganisms (GCM) 10K type strain sequencing project: providing services to taxonomists for standard genome sequencing and annotation.</title>
        <authorList>
            <consortium name="The Broad Institute Genomics Platform"/>
            <consortium name="The Broad Institute Genome Sequencing Center for Infectious Disease"/>
            <person name="Wu L."/>
            <person name="Ma J."/>
        </authorList>
    </citation>
    <scope>NUCLEOTIDE SEQUENCE [LARGE SCALE GENOMIC DNA]</scope>
    <source>
        <strain evidence="7">JCM 15478</strain>
    </source>
</reference>
<name>A0ABP5H9D2_9ACTN</name>
<dbReference type="InterPro" id="IPR005119">
    <property type="entry name" value="LysR_subst-bd"/>
</dbReference>
<protein>
    <submittedName>
        <fullName evidence="6">LysR family transcriptional regulator</fullName>
    </submittedName>
</protein>
<dbReference type="InterPro" id="IPR036388">
    <property type="entry name" value="WH-like_DNA-bd_sf"/>
</dbReference>
<evidence type="ECO:0000256" key="3">
    <source>
        <dbReference type="ARBA" id="ARBA00023125"/>
    </source>
</evidence>
<evidence type="ECO:0000256" key="4">
    <source>
        <dbReference type="ARBA" id="ARBA00023163"/>
    </source>
</evidence>
<gene>
    <name evidence="6" type="ORF">GCM10009801_18320</name>
</gene>
<evidence type="ECO:0000313" key="6">
    <source>
        <dbReference type="EMBL" id="GAA2069137.1"/>
    </source>
</evidence>
<keyword evidence="4" id="KW-0804">Transcription</keyword>
<dbReference type="InterPro" id="IPR036390">
    <property type="entry name" value="WH_DNA-bd_sf"/>
</dbReference>
<dbReference type="PROSITE" id="PS50931">
    <property type="entry name" value="HTH_LYSR"/>
    <property type="match status" value="1"/>
</dbReference>
<dbReference type="SUPFAM" id="SSF46785">
    <property type="entry name" value="Winged helix' DNA-binding domain"/>
    <property type="match status" value="1"/>
</dbReference>
<organism evidence="6 7">
    <name type="scientific">Streptomyces albiaxialis</name>
    <dbReference type="NCBI Taxonomy" id="329523"/>
    <lineage>
        <taxon>Bacteria</taxon>
        <taxon>Bacillati</taxon>
        <taxon>Actinomycetota</taxon>
        <taxon>Actinomycetes</taxon>
        <taxon>Kitasatosporales</taxon>
        <taxon>Streptomycetaceae</taxon>
        <taxon>Streptomyces</taxon>
    </lineage>
</organism>
<dbReference type="Pfam" id="PF00126">
    <property type="entry name" value="HTH_1"/>
    <property type="match status" value="1"/>
</dbReference>
<sequence>MPATLEPPGHAREMPFEEHLCSGVMNVELRHLRALAAIGDEGTITGAAAVLRVGQPALSRTLEQLESRLGVRLVDRTTRSLALTEAGERLYERARGILGQVDDALTEAASGVGPLRVGFAWAALGARTVPLLRGWREAHPGTPLRALRCDDPEAALRRGEIDAALLRTAPEPDAALRVRPLYRERRVVAVPEDDPLARRSAARLEEFADRPVVLCATAASTNGLWPPGERRPRTFEVANVDEWLTVIATGDAVGVTAEATAHSHPHPGVRYLPLPDAPPVTVSLAWPRVPSHPATPVFLAHLRDLAAEADAGAD</sequence>
<comment type="similarity">
    <text evidence="1">Belongs to the LysR transcriptional regulatory family.</text>
</comment>
<evidence type="ECO:0000259" key="5">
    <source>
        <dbReference type="PROSITE" id="PS50931"/>
    </source>
</evidence>
<dbReference type="Gene3D" id="3.40.190.10">
    <property type="entry name" value="Periplasmic binding protein-like II"/>
    <property type="match status" value="2"/>
</dbReference>
<keyword evidence="7" id="KW-1185">Reference proteome</keyword>
<dbReference type="EMBL" id="BAAAPE010000005">
    <property type="protein sequence ID" value="GAA2069137.1"/>
    <property type="molecule type" value="Genomic_DNA"/>
</dbReference>